<dbReference type="PANTHER" id="PTHR43780:SF7">
    <property type="entry name" value="D-CYSTEINE DESULFHYDRASE 2, MITOCHONDRIAL"/>
    <property type="match status" value="1"/>
</dbReference>
<evidence type="ECO:0000256" key="2">
    <source>
        <dbReference type="ARBA" id="ARBA00008639"/>
    </source>
</evidence>
<dbReference type="FunFam" id="3.40.50.1100:FF:000081">
    <property type="entry name" value="D-cysteine desulfhydrase 2 mitochondrial"/>
    <property type="match status" value="1"/>
</dbReference>
<gene>
    <name evidence="4" type="ORF">POM88_002844</name>
</gene>
<comment type="cofactor">
    <cofactor evidence="1">
        <name>pyridoxal 5'-phosphate</name>
        <dbReference type="ChEBI" id="CHEBI:597326"/>
    </cofactor>
</comment>
<evidence type="ECO:0000256" key="1">
    <source>
        <dbReference type="ARBA" id="ARBA00001933"/>
    </source>
</evidence>
<evidence type="ECO:0000256" key="3">
    <source>
        <dbReference type="ARBA" id="ARBA00022898"/>
    </source>
</evidence>
<dbReference type="InterPro" id="IPR027278">
    <property type="entry name" value="ACCD_DCysDesulf"/>
</dbReference>
<evidence type="ECO:0000313" key="4">
    <source>
        <dbReference type="EMBL" id="KAK1403239.1"/>
    </source>
</evidence>
<dbReference type="Proteomes" id="UP001237642">
    <property type="component" value="Unassembled WGS sequence"/>
</dbReference>
<keyword evidence="5" id="KW-1185">Reference proteome</keyword>
<dbReference type="AlphaFoldDB" id="A0AAD8JFG0"/>
<dbReference type="PANTHER" id="PTHR43780">
    <property type="entry name" value="1-AMINOCYCLOPROPANE-1-CARBOXYLATE DEAMINASE-RELATED"/>
    <property type="match status" value="1"/>
</dbReference>
<comment type="caution">
    <text evidence="4">The sequence shown here is derived from an EMBL/GenBank/DDBJ whole genome shotgun (WGS) entry which is preliminary data.</text>
</comment>
<dbReference type="Gene3D" id="3.40.50.1100">
    <property type="match status" value="2"/>
</dbReference>
<keyword evidence="3" id="KW-0663">Pyridoxal phosphate</keyword>
<dbReference type="EMBL" id="JAUIZM010000001">
    <property type="protein sequence ID" value="KAK1403239.1"/>
    <property type="molecule type" value="Genomic_DNA"/>
</dbReference>
<dbReference type="GO" id="GO:0019148">
    <property type="term" value="F:D-cysteine desulfhydrase activity"/>
    <property type="evidence" value="ECO:0007669"/>
    <property type="project" value="TreeGrafter"/>
</dbReference>
<dbReference type="InterPro" id="IPR036052">
    <property type="entry name" value="TrpB-like_PALP_sf"/>
</dbReference>
<proteinExistence type="inferred from homology"/>
<organism evidence="4 5">
    <name type="scientific">Heracleum sosnowskyi</name>
    <dbReference type="NCBI Taxonomy" id="360622"/>
    <lineage>
        <taxon>Eukaryota</taxon>
        <taxon>Viridiplantae</taxon>
        <taxon>Streptophyta</taxon>
        <taxon>Embryophyta</taxon>
        <taxon>Tracheophyta</taxon>
        <taxon>Spermatophyta</taxon>
        <taxon>Magnoliopsida</taxon>
        <taxon>eudicotyledons</taxon>
        <taxon>Gunneridae</taxon>
        <taxon>Pentapetalae</taxon>
        <taxon>asterids</taxon>
        <taxon>campanulids</taxon>
        <taxon>Apiales</taxon>
        <taxon>Apiaceae</taxon>
        <taxon>Apioideae</taxon>
        <taxon>apioid superclade</taxon>
        <taxon>Tordylieae</taxon>
        <taxon>Tordyliinae</taxon>
        <taxon>Heracleum</taxon>
    </lineage>
</organism>
<protein>
    <submittedName>
        <fullName evidence="4">Pyridoxal-5'-phosphate-dependent enzyme family protein</fullName>
    </submittedName>
</protein>
<comment type="similarity">
    <text evidence="2">Belongs to the ACC deaminase/D-cysteine desulfhydrase family.</text>
</comment>
<dbReference type="SUPFAM" id="SSF53686">
    <property type="entry name" value="Tryptophan synthase beta subunit-like PLP-dependent enzymes"/>
    <property type="match status" value="1"/>
</dbReference>
<reference evidence="4" key="1">
    <citation type="submission" date="2023-02" db="EMBL/GenBank/DDBJ databases">
        <title>Genome of toxic invasive species Heracleum sosnowskyi carries increased number of genes despite the absence of recent whole-genome duplications.</title>
        <authorList>
            <person name="Schelkunov M."/>
            <person name="Shtratnikova V."/>
            <person name="Makarenko M."/>
            <person name="Klepikova A."/>
            <person name="Omelchenko D."/>
            <person name="Novikova G."/>
            <person name="Obukhova E."/>
            <person name="Bogdanov V."/>
            <person name="Penin A."/>
            <person name="Logacheva M."/>
        </authorList>
    </citation>
    <scope>NUCLEOTIDE SEQUENCE</scope>
    <source>
        <strain evidence="4">Hsosn_3</strain>
        <tissue evidence="4">Leaf</tissue>
    </source>
</reference>
<name>A0AAD8JFG0_9APIA</name>
<evidence type="ECO:0000313" key="5">
    <source>
        <dbReference type="Proteomes" id="UP001237642"/>
    </source>
</evidence>
<accession>A0AAD8JFG0</accession>
<sequence length="481" mass="52893">MKLEFVNKQSFVSAALRKEFHSRKFSTTPQVANKLNIGGEEFVSKLLDRRWALVSPDTKIHQIKVFQHVKLEQAGYFGNILFRNNPNPLLGDGMLENSNDHASFYVVRDDLLHPLVNGNKARKLDGLLPLLEDNSVTDVVTCGGCQSAHAAAVAVSCAERGLTSHLLLRGEQPETATGYGLISMLYGNATYVPRALYAKRDTMLASHAEFIAESSGSVVWLSDLFEASFMNHVSKKPISVQTDAPRLSENIKKVSIINEGAGDAAGLLGVIRLVHYLSQHHIFGKDQALNIVVDSGTGTTAVGLGIAALCLGLPWEVTAVMLADTFDGYRNLEQRLVTEFLSCCAFPLSPEVVNKLNDGIVHWLERRHPRKFGNVLKGEVDTCQQIAQQTGILVDPIYTLAAWEQSTILSREEVGGAKIVMLHTGGTLGMFGLAQRSSIPGIWYMLTILLGKDIYKYKCSTEKVFVMVEWDAWPLARLPGK</sequence>
<reference evidence="4" key="2">
    <citation type="submission" date="2023-05" db="EMBL/GenBank/DDBJ databases">
        <authorList>
            <person name="Schelkunov M.I."/>
        </authorList>
    </citation>
    <scope>NUCLEOTIDE SEQUENCE</scope>
    <source>
        <strain evidence="4">Hsosn_3</strain>
        <tissue evidence="4">Leaf</tissue>
    </source>
</reference>